<reference evidence="4 5" key="1">
    <citation type="journal article" date="2009" name="Science">
        <title>Green evolution and dynamic adaptations revealed by genomes of the marine picoeukaryotes Micromonas.</title>
        <authorList>
            <person name="Worden A.Z."/>
            <person name="Lee J.H."/>
            <person name="Mock T."/>
            <person name="Rouze P."/>
            <person name="Simmons M.P."/>
            <person name="Aerts A.L."/>
            <person name="Allen A.E."/>
            <person name="Cuvelier M.L."/>
            <person name="Derelle E."/>
            <person name="Everett M.V."/>
            <person name="Foulon E."/>
            <person name="Grimwood J."/>
            <person name="Gundlach H."/>
            <person name="Henrissat B."/>
            <person name="Napoli C."/>
            <person name="McDonald S.M."/>
            <person name="Parker M.S."/>
            <person name="Rombauts S."/>
            <person name="Salamov A."/>
            <person name="Von Dassow P."/>
            <person name="Badger J.H."/>
            <person name="Coutinho P.M."/>
            <person name="Demir E."/>
            <person name="Dubchak I."/>
            <person name="Gentemann C."/>
            <person name="Eikrem W."/>
            <person name="Gready J.E."/>
            <person name="John U."/>
            <person name="Lanier W."/>
            <person name="Lindquist E.A."/>
            <person name="Lucas S."/>
            <person name="Mayer K.F."/>
            <person name="Moreau H."/>
            <person name="Not F."/>
            <person name="Otillar R."/>
            <person name="Panaud O."/>
            <person name="Pangilinan J."/>
            <person name="Paulsen I."/>
            <person name="Piegu B."/>
            <person name="Poliakov A."/>
            <person name="Robbens S."/>
            <person name="Schmutz J."/>
            <person name="Toulza E."/>
            <person name="Wyss T."/>
            <person name="Zelensky A."/>
            <person name="Zhou K."/>
            <person name="Armbrust E.V."/>
            <person name="Bhattacharya D."/>
            <person name="Goodenough U.W."/>
            <person name="Van de Peer Y."/>
            <person name="Grigoriev I.V."/>
        </authorList>
    </citation>
    <scope>NUCLEOTIDE SEQUENCE [LARGE SCALE GENOMIC DNA]</scope>
    <source>
        <strain evidence="5">RCC299 / NOUM17</strain>
    </source>
</reference>
<gene>
    <name evidence="4" type="ORF">MICPUN_113342</name>
</gene>
<dbReference type="InterPro" id="IPR008942">
    <property type="entry name" value="ENTH_VHS"/>
</dbReference>
<sequence>MGDISEAFKVKLAGLNASSQSIETLSHWCVFHRKKAKDLVKVWERELQGAAGKRKLVFLYLANDVIQNSRKKGREWVDALWPIMGWAMKHTLRNSSDEKTMRQCEKLVNVWQDRKIFGSRSLSGWLDPGGAGDDGANGQAADVAAKAAAKAEPAQGRNRDVPAFARRREERLDAVPSALTGKRAALAKALEAVEAASAALEKANATCEHDLVDAYIADDVVDNCPAGEEERCKIRLQAAESALAAKRAALEESAKANAEAARLAKEVHEECESSATAEAAELDESATVAVKVATLRMKATRAAAKAMAAAAASEGAGSKNPKAVAPAAAAEPAPEPAEETEDEPYVPEGGGGDDEEYVPMDAAGGGGGDVEALLATLREAAKDPEVFHEMLAALPPEQRAAIEAHMADQ</sequence>
<feature type="compositionally biased region" description="Low complexity" evidence="2">
    <location>
        <begin position="321"/>
        <end position="332"/>
    </location>
</feature>
<evidence type="ECO:0000313" key="4">
    <source>
        <dbReference type="EMBL" id="ACO61379.1"/>
    </source>
</evidence>
<dbReference type="GeneID" id="8240835"/>
<dbReference type="GO" id="GO:0031124">
    <property type="term" value="P:mRNA 3'-end processing"/>
    <property type="evidence" value="ECO:0007669"/>
    <property type="project" value="TreeGrafter"/>
</dbReference>
<dbReference type="SUPFAM" id="SSF48464">
    <property type="entry name" value="ENTH/VHS domain"/>
    <property type="match status" value="1"/>
</dbReference>
<dbReference type="InterPro" id="IPR006569">
    <property type="entry name" value="CID_dom"/>
</dbReference>
<feature type="compositionally biased region" description="Acidic residues" evidence="2">
    <location>
        <begin position="336"/>
        <end position="357"/>
    </location>
</feature>
<dbReference type="Gene3D" id="1.25.40.90">
    <property type="match status" value="1"/>
</dbReference>
<evidence type="ECO:0000313" key="5">
    <source>
        <dbReference type="Proteomes" id="UP000002009"/>
    </source>
</evidence>
<dbReference type="GO" id="GO:0000993">
    <property type="term" value="F:RNA polymerase II complex binding"/>
    <property type="evidence" value="ECO:0007669"/>
    <property type="project" value="TreeGrafter"/>
</dbReference>
<dbReference type="Proteomes" id="UP000002009">
    <property type="component" value="Chromosome 2"/>
</dbReference>
<organism evidence="4 5">
    <name type="scientific">Micromonas commoda (strain RCC299 / NOUM17 / CCMP2709)</name>
    <name type="common">Picoplanktonic green alga</name>
    <dbReference type="NCBI Taxonomy" id="296587"/>
    <lineage>
        <taxon>Eukaryota</taxon>
        <taxon>Viridiplantae</taxon>
        <taxon>Chlorophyta</taxon>
        <taxon>Mamiellophyceae</taxon>
        <taxon>Mamiellales</taxon>
        <taxon>Mamiellaceae</taxon>
        <taxon>Micromonas</taxon>
    </lineage>
</organism>
<proteinExistence type="predicted"/>
<dbReference type="PANTHER" id="PTHR12460:SF0">
    <property type="entry name" value="CID DOMAIN-CONTAINING PROTEIN-RELATED"/>
    <property type="match status" value="1"/>
</dbReference>
<dbReference type="PROSITE" id="PS51391">
    <property type="entry name" value="CID"/>
    <property type="match status" value="1"/>
</dbReference>
<feature type="coiled-coil region" evidence="1">
    <location>
        <begin position="236"/>
        <end position="266"/>
    </location>
</feature>
<dbReference type="STRING" id="296587.C1DY78"/>
<keyword evidence="5" id="KW-1185">Reference proteome</keyword>
<dbReference type="SMART" id="SM00582">
    <property type="entry name" value="RPR"/>
    <property type="match status" value="1"/>
</dbReference>
<feature type="domain" description="CID" evidence="3">
    <location>
        <begin position="1"/>
        <end position="133"/>
    </location>
</feature>
<evidence type="ECO:0000256" key="1">
    <source>
        <dbReference type="SAM" id="Coils"/>
    </source>
</evidence>
<dbReference type="KEGG" id="mis:MICPUN_113342"/>
<dbReference type="PANTHER" id="PTHR12460">
    <property type="entry name" value="CYCLIN-DEPENDENT KINASE INHIBITOR-RELATED PROTEIN"/>
    <property type="match status" value="1"/>
</dbReference>
<accession>C1DY78</accession>
<dbReference type="OMA" id="EECESSA"/>
<protein>
    <recommendedName>
        <fullName evidence="3">CID domain-containing protein</fullName>
    </recommendedName>
</protein>
<dbReference type="CDD" id="cd16981">
    <property type="entry name" value="CID_RPRD_like"/>
    <property type="match status" value="1"/>
</dbReference>
<feature type="region of interest" description="Disordered" evidence="2">
    <location>
        <begin position="312"/>
        <end position="357"/>
    </location>
</feature>
<dbReference type="eggNOG" id="KOG2669">
    <property type="taxonomic scope" value="Eukaryota"/>
</dbReference>
<dbReference type="InParanoid" id="C1DY78"/>
<dbReference type="AlphaFoldDB" id="C1DY78"/>
<dbReference type="OrthoDB" id="10069473at2759"/>
<dbReference type="RefSeq" id="XP_002500121.1">
    <property type="nucleotide sequence ID" value="XM_002500075.1"/>
</dbReference>
<name>C1DY78_MICCC</name>
<evidence type="ECO:0000256" key="2">
    <source>
        <dbReference type="SAM" id="MobiDB-lite"/>
    </source>
</evidence>
<evidence type="ECO:0000259" key="3">
    <source>
        <dbReference type="PROSITE" id="PS51391"/>
    </source>
</evidence>
<dbReference type="Pfam" id="PF04818">
    <property type="entry name" value="CID"/>
    <property type="match status" value="1"/>
</dbReference>
<dbReference type="EMBL" id="CP001323">
    <property type="protein sequence ID" value="ACO61379.1"/>
    <property type="molecule type" value="Genomic_DNA"/>
</dbReference>
<keyword evidence="1" id="KW-0175">Coiled coil</keyword>